<dbReference type="Gene3D" id="1.20.1340.10">
    <property type="entry name" value="dopa decarboxylase, N-terminal domain"/>
    <property type="match status" value="1"/>
</dbReference>
<evidence type="ECO:0000256" key="1">
    <source>
        <dbReference type="ARBA" id="ARBA00001933"/>
    </source>
</evidence>
<evidence type="ECO:0000256" key="2">
    <source>
        <dbReference type="ARBA" id="ARBA00009533"/>
    </source>
</evidence>
<dbReference type="Proteomes" id="UP000808337">
    <property type="component" value="Unassembled WGS sequence"/>
</dbReference>
<keyword evidence="8" id="KW-0032">Aminotransferase</keyword>
<keyword evidence="3" id="KW-0210">Decarboxylase</keyword>
<dbReference type="InterPro" id="IPR021115">
    <property type="entry name" value="Pyridoxal-P_BS"/>
</dbReference>
<dbReference type="InterPro" id="IPR010977">
    <property type="entry name" value="Aromatic_deC"/>
</dbReference>
<organism evidence="8 9">
    <name type="scientific">Candidatus Opimibacter skivensis</name>
    <dbReference type="NCBI Taxonomy" id="2982028"/>
    <lineage>
        <taxon>Bacteria</taxon>
        <taxon>Pseudomonadati</taxon>
        <taxon>Bacteroidota</taxon>
        <taxon>Saprospiria</taxon>
        <taxon>Saprospirales</taxon>
        <taxon>Saprospiraceae</taxon>
        <taxon>Candidatus Opimibacter</taxon>
    </lineage>
</organism>
<evidence type="ECO:0000256" key="3">
    <source>
        <dbReference type="ARBA" id="ARBA00022793"/>
    </source>
</evidence>
<evidence type="ECO:0000256" key="7">
    <source>
        <dbReference type="RuleBase" id="RU000382"/>
    </source>
</evidence>
<dbReference type="InterPro" id="IPR002129">
    <property type="entry name" value="PyrdxlP-dep_de-COase"/>
</dbReference>
<comment type="caution">
    <text evidence="8">The sequence shown here is derived from an EMBL/GenBank/DDBJ whole genome shotgun (WGS) entry which is preliminary data.</text>
</comment>
<keyword evidence="5 7" id="KW-0456">Lyase</keyword>
<dbReference type="GO" id="GO:0006520">
    <property type="term" value="P:amino acid metabolic process"/>
    <property type="evidence" value="ECO:0007669"/>
    <property type="project" value="InterPro"/>
</dbReference>
<comment type="cofactor">
    <cofactor evidence="1 6 7">
        <name>pyridoxal 5'-phosphate</name>
        <dbReference type="ChEBI" id="CHEBI:597326"/>
    </cofactor>
</comment>
<dbReference type="Gene3D" id="3.40.640.10">
    <property type="entry name" value="Type I PLP-dependent aspartate aminotransferase-like (Major domain)"/>
    <property type="match status" value="1"/>
</dbReference>
<dbReference type="GO" id="GO:0008483">
    <property type="term" value="F:transaminase activity"/>
    <property type="evidence" value="ECO:0007669"/>
    <property type="project" value="UniProtKB-KW"/>
</dbReference>
<dbReference type="PRINTS" id="PR00800">
    <property type="entry name" value="YHDCRBOXLASE"/>
</dbReference>
<dbReference type="GO" id="GO:0005737">
    <property type="term" value="C:cytoplasm"/>
    <property type="evidence" value="ECO:0007669"/>
    <property type="project" value="TreeGrafter"/>
</dbReference>
<reference evidence="8 9" key="1">
    <citation type="submission" date="2020-10" db="EMBL/GenBank/DDBJ databases">
        <title>Connecting structure to function with the recovery of over 1000 high-quality activated sludge metagenome-assembled genomes encoding full-length rRNA genes using long-read sequencing.</title>
        <authorList>
            <person name="Singleton C.M."/>
            <person name="Petriglieri F."/>
            <person name="Kristensen J.M."/>
            <person name="Kirkegaard R.H."/>
            <person name="Michaelsen T.Y."/>
            <person name="Andersen M.H."/>
            <person name="Karst S.M."/>
            <person name="Dueholm M.S."/>
            <person name="Nielsen P.H."/>
            <person name="Albertsen M."/>
        </authorList>
    </citation>
    <scope>NUCLEOTIDE SEQUENCE [LARGE SCALE GENOMIC DNA]</scope>
    <source>
        <strain evidence="8">Ribe_18-Q3-R11-54_MAXAC.273</strain>
    </source>
</reference>
<accession>A0A9D7SW73</accession>
<evidence type="ECO:0000256" key="4">
    <source>
        <dbReference type="ARBA" id="ARBA00022898"/>
    </source>
</evidence>
<evidence type="ECO:0000313" key="8">
    <source>
        <dbReference type="EMBL" id="MBK9984242.1"/>
    </source>
</evidence>
<dbReference type="Gene3D" id="3.90.1150.10">
    <property type="entry name" value="Aspartate Aminotransferase, domain 1"/>
    <property type="match status" value="1"/>
</dbReference>
<dbReference type="AlphaFoldDB" id="A0A9D7SW73"/>
<evidence type="ECO:0000313" key="9">
    <source>
        <dbReference type="Proteomes" id="UP000808337"/>
    </source>
</evidence>
<comment type="similarity">
    <text evidence="2 7">Belongs to the group II decarboxylase family.</text>
</comment>
<name>A0A9D7SW73_9BACT</name>
<dbReference type="GO" id="GO:0016831">
    <property type="term" value="F:carboxy-lyase activity"/>
    <property type="evidence" value="ECO:0007669"/>
    <property type="project" value="UniProtKB-KW"/>
</dbReference>
<feature type="modified residue" description="N6-(pyridoxal phosphate)lysine" evidence="6">
    <location>
        <position position="303"/>
    </location>
</feature>
<proteinExistence type="inferred from homology"/>
<dbReference type="GO" id="GO:0019752">
    <property type="term" value="P:carboxylic acid metabolic process"/>
    <property type="evidence" value="ECO:0007669"/>
    <property type="project" value="InterPro"/>
</dbReference>
<keyword evidence="8" id="KW-0808">Transferase</keyword>
<dbReference type="InterPro" id="IPR015422">
    <property type="entry name" value="PyrdxlP-dep_Trfase_small"/>
</dbReference>
<dbReference type="PROSITE" id="PS00392">
    <property type="entry name" value="DDC_GAD_HDC_YDC"/>
    <property type="match status" value="1"/>
</dbReference>
<dbReference type="GO" id="GO:0030170">
    <property type="term" value="F:pyridoxal phosphate binding"/>
    <property type="evidence" value="ECO:0007669"/>
    <property type="project" value="InterPro"/>
</dbReference>
<dbReference type="PANTHER" id="PTHR11999:SF70">
    <property type="entry name" value="MIP05841P"/>
    <property type="match status" value="1"/>
</dbReference>
<dbReference type="InterPro" id="IPR015421">
    <property type="entry name" value="PyrdxlP-dep_Trfase_major"/>
</dbReference>
<dbReference type="Pfam" id="PF00282">
    <property type="entry name" value="Pyridoxal_deC"/>
    <property type="match status" value="1"/>
</dbReference>
<gene>
    <name evidence="8" type="ORF">IPP15_18035</name>
</gene>
<protein>
    <submittedName>
        <fullName evidence="8">Aminotransferase class V-fold PLP-dependent enzyme</fullName>
    </submittedName>
</protein>
<evidence type="ECO:0000256" key="5">
    <source>
        <dbReference type="ARBA" id="ARBA00023239"/>
    </source>
</evidence>
<dbReference type="InterPro" id="IPR015424">
    <property type="entry name" value="PyrdxlP-dep_Trfase"/>
</dbReference>
<sequence length="477" mass="53854">MKPALFQNDEAGREAFAALASRAVEWIVNYYRHIDEFPVRSQVAPGDIYNQFDDQPPTQPVSDDEVFRVLNEVIIPGITHWQHPDFYAFFPGNTSFPSIAAEMITAAIAAQCMIWESSPAAAELEQRCMEWCRDLLGLPNAWQGVIQDTASTATLSALLTAREWKSDFKISTEGFDGTTYRIYSSAQAHSSIEKAVRLAGFGTDNLVAIPVDQNLSIIPARLEEAIKDDLKNGFVPTCVISTIGTTGTGAIDPVKEISEIASRYGLWHHVDAAYAGTALMLDELDYLRNGLEGTDSFVFNPHKWMFVQFDCTAYYVRDPKLLIRTMSISPSYLATVHGDKVRDYRDWGIPLGRRFRALKLWMTLQLLGTDAIKERIRHHISLAQKIEQWILEDNLLEIAYPRSLNIVTFRLKKENDPDGRLTKLLVSEINDSGKAYMTHAVVEGRSLVRWVTGQTYVEEKHVIATWDLIQTILHKII</sequence>
<dbReference type="SUPFAM" id="SSF53383">
    <property type="entry name" value="PLP-dependent transferases"/>
    <property type="match status" value="1"/>
</dbReference>
<dbReference type="EMBL" id="JADKGY010000029">
    <property type="protein sequence ID" value="MBK9984242.1"/>
    <property type="molecule type" value="Genomic_DNA"/>
</dbReference>
<keyword evidence="4 6" id="KW-0663">Pyridoxal phosphate</keyword>
<dbReference type="PANTHER" id="PTHR11999">
    <property type="entry name" value="GROUP II PYRIDOXAL-5-PHOSPHATE DECARBOXYLASE"/>
    <property type="match status" value="1"/>
</dbReference>
<evidence type="ECO:0000256" key="6">
    <source>
        <dbReference type="PIRSR" id="PIRSR602129-50"/>
    </source>
</evidence>